<gene>
    <name evidence="2" type="ORF">HMPREF2086_01741</name>
</gene>
<keyword evidence="3" id="KW-1185">Reference proteome</keyword>
<dbReference type="PATRIC" id="fig|1357400.3.peg.2340"/>
<feature type="region of interest" description="Disordered" evidence="1">
    <location>
        <begin position="17"/>
        <end position="38"/>
    </location>
</feature>
<reference evidence="2 3" key="1">
    <citation type="journal article" date="2014" name="Genome Announc.">
        <title>Draft genome sequences of six enterohepatic helicobacter species isolated from humans and one from rhesus macaques.</title>
        <authorList>
            <person name="Shen Z."/>
            <person name="Sheh A."/>
            <person name="Young S.K."/>
            <person name="Abouelliel A."/>
            <person name="Ward D.V."/>
            <person name="Earl A.M."/>
            <person name="Fox J.G."/>
        </authorList>
    </citation>
    <scope>NUCLEOTIDE SEQUENCE [LARGE SCALE GENOMIC DNA]</scope>
    <source>
        <strain evidence="2 3">MIT 99-5501</strain>
    </source>
</reference>
<protein>
    <submittedName>
        <fullName evidence="2">Uncharacterized protein</fullName>
    </submittedName>
</protein>
<evidence type="ECO:0000313" key="2">
    <source>
        <dbReference type="EMBL" id="ETD22607.1"/>
    </source>
</evidence>
<dbReference type="EMBL" id="AZJI01000008">
    <property type="protein sequence ID" value="ETD22607.1"/>
    <property type="molecule type" value="Genomic_DNA"/>
</dbReference>
<accession>V8C6B4</accession>
<dbReference type="AlphaFoldDB" id="V8C6B4"/>
<proteinExistence type="predicted"/>
<organism evidence="2 3">
    <name type="scientific">Helicobacter macacae MIT 99-5501</name>
    <dbReference type="NCBI Taxonomy" id="1357400"/>
    <lineage>
        <taxon>Bacteria</taxon>
        <taxon>Pseudomonadati</taxon>
        <taxon>Campylobacterota</taxon>
        <taxon>Epsilonproteobacteria</taxon>
        <taxon>Campylobacterales</taxon>
        <taxon>Helicobacteraceae</taxon>
        <taxon>Helicobacter</taxon>
    </lineage>
</organism>
<comment type="caution">
    <text evidence="2">The sequence shown here is derived from an EMBL/GenBank/DDBJ whole genome shotgun (WGS) entry which is preliminary data.</text>
</comment>
<sequence length="117" mass="13108">MLAHLLAMTNLSTLLLTQKKPTPKHPRAAGGGLKKPNTLTLKKMDSREGAFVLLTHEVAKSTVTLREGAFKSQTYPNNHKHAQIHPKNTNPKILKNITKESKKIDCHESLRDSHKTR</sequence>
<dbReference type="Proteomes" id="UP000018731">
    <property type="component" value="Unassembled WGS sequence"/>
</dbReference>
<dbReference type="HOGENOM" id="CLU_2081573_0_0_7"/>
<evidence type="ECO:0000256" key="1">
    <source>
        <dbReference type="SAM" id="MobiDB-lite"/>
    </source>
</evidence>
<evidence type="ECO:0000313" key="3">
    <source>
        <dbReference type="Proteomes" id="UP000018731"/>
    </source>
</evidence>
<name>V8C6B4_9HELI</name>